<organism evidence="3">
    <name type="scientific">Culicoides sonorensis</name>
    <name type="common">Biting midge</name>
    <dbReference type="NCBI Taxonomy" id="179676"/>
    <lineage>
        <taxon>Eukaryota</taxon>
        <taxon>Metazoa</taxon>
        <taxon>Ecdysozoa</taxon>
        <taxon>Arthropoda</taxon>
        <taxon>Hexapoda</taxon>
        <taxon>Insecta</taxon>
        <taxon>Pterygota</taxon>
        <taxon>Neoptera</taxon>
        <taxon>Endopterygota</taxon>
        <taxon>Diptera</taxon>
        <taxon>Nematocera</taxon>
        <taxon>Chironomoidea</taxon>
        <taxon>Ceratopogonidae</taxon>
        <taxon>Ceratopogoninae</taxon>
        <taxon>Culicoides</taxon>
        <taxon>Monoculicoides</taxon>
    </lineage>
</organism>
<accession>A0A336MP36</accession>
<feature type="signal peptide" evidence="2">
    <location>
        <begin position="1"/>
        <end position="18"/>
    </location>
</feature>
<dbReference type="OMA" id="ENTVCGQ"/>
<feature type="chain" id="PRO_5016309906" evidence="2">
    <location>
        <begin position="19"/>
        <end position="839"/>
    </location>
</feature>
<keyword evidence="1" id="KW-0472">Membrane</keyword>
<dbReference type="VEuPathDB" id="VectorBase:CSON004543"/>
<protein>
    <submittedName>
        <fullName evidence="3">CSON004543 protein</fullName>
    </submittedName>
</protein>
<proteinExistence type="predicted"/>
<keyword evidence="2" id="KW-0732">Signal</keyword>
<feature type="transmembrane region" description="Helical" evidence="1">
    <location>
        <begin position="820"/>
        <end position="838"/>
    </location>
</feature>
<evidence type="ECO:0000313" key="3">
    <source>
        <dbReference type="EMBL" id="SSX32132.1"/>
    </source>
</evidence>
<dbReference type="AlphaFoldDB" id="A0A336MP36"/>
<keyword evidence="1" id="KW-1133">Transmembrane helix</keyword>
<evidence type="ECO:0000256" key="2">
    <source>
        <dbReference type="SAM" id="SignalP"/>
    </source>
</evidence>
<dbReference type="EMBL" id="UFQT01001909">
    <property type="protein sequence ID" value="SSX32132.1"/>
    <property type="molecule type" value="Genomic_DNA"/>
</dbReference>
<sequence length="839" mass="95370">MYKLLGFVLTTFLITVLAQENAQTRIPKSLEECYRDRNIYERDNRLPMTINTLIELIKKIEDTPGLNMDIRELAVTLIHRFKQDGIEKAKNVEPSEYVLPYSPTGYQFNKHKILLENLLPGNALRFPNETLTMEEQCAMHFMLSTSIDKEIRGDEAMRCSSLAQYRTNRIPRAAESDIELMTNFKKTEKRKGELKEGTEYDDYDETERETPIDTSRTVDFGVEYDENAISQCPVENGVIRTRWGAVSAGPLLSGIAAGLQQQTVRSDMITVKARSAKPGVRRTRRQAQRLVDNRWAATLSGDVSEAALLQGPNKKRDIQVGAKGAWNSTTLPRWYFLSQRDRFEMTDAEIRGGLDGLIIAKKIKQWNDQVSGLRLSQILDMYYSQRGIFSGDEKACKRKDLFEEVAPIAELKQQSTAFSSILDKTLSFVTLSDAAFEQFSNDASDSLYRYVPQSLNDPSCDATQRNVNDKSELRTVSDLFIFIDTQWAFTDIQPVIGDILQNIDLGFGTNYTLLSAHQAEILVNSSQNSFAMLQWNQTVHDRQTRGLNLPRVLEKLKELSGNVLDHEKSLNNLVGRSKIALIVPQMAGVSDAERNTALEQLDVLRDIAPDLRILFLANGSPTRFEQFVKDKKDDLFQLNIVSGVGNEIQTQTLPVINRIQELPRRLVNHKCGAQWDGDRGNNHNLNQFIEPNSVIYYKLSPNYFYRQQDNRKIRVQNMGYASLTVCHSRTNEFPRQNATNQDGQTCRNINMDTVQIDLPNPCDGQYYIRTCNPLYISVEYPQSAPTTNFRCSENACRSPDSAKFVIHGENLGCFSGAGQLFGSFILILMSLYTSLRFFY</sequence>
<reference evidence="3" key="1">
    <citation type="submission" date="2018-07" db="EMBL/GenBank/DDBJ databases">
        <authorList>
            <person name="Quirk P.G."/>
            <person name="Krulwich T.A."/>
        </authorList>
    </citation>
    <scope>NUCLEOTIDE SEQUENCE</scope>
</reference>
<name>A0A336MP36_CULSO</name>
<gene>
    <name evidence="3" type="primary">CSON004543</name>
</gene>
<evidence type="ECO:0000256" key="1">
    <source>
        <dbReference type="SAM" id="Phobius"/>
    </source>
</evidence>
<keyword evidence="1" id="KW-0812">Transmembrane</keyword>